<name>A0A423GDF8_9PSED</name>
<gene>
    <name evidence="2" type="ORF">BK652_09910</name>
</gene>
<dbReference type="PROSITE" id="PS51257">
    <property type="entry name" value="PROKAR_LIPOPROTEIN"/>
    <property type="match status" value="1"/>
</dbReference>
<reference evidence="2 3" key="1">
    <citation type="submission" date="2016-10" db="EMBL/GenBank/DDBJ databases">
        <title>Comparative genome analysis of multiple Pseudomonas spp. focuses on biocontrol and plant growth promoting traits.</title>
        <authorList>
            <person name="Tao X.-Y."/>
            <person name="Taylor C.G."/>
        </authorList>
    </citation>
    <scope>NUCLEOTIDE SEQUENCE [LARGE SCALE GENOMIC DNA]</scope>
    <source>
        <strain evidence="2 3">Wood3</strain>
    </source>
</reference>
<dbReference type="Proteomes" id="UP000284049">
    <property type="component" value="Unassembled WGS sequence"/>
</dbReference>
<evidence type="ECO:0000256" key="1">
    <source>
        <dbReference type="SAM" id="SignalP"/>
    </source>
</evidence>
<protein>
    <recommendedName>
        <fullName evidence="4">3-isopropylmalate dehydratase</fullName>
    </recommendedName>
</protein>
<keyword evidence="1" id="KW-0732">Signal</keyword>
<comment type="caution">
    <text evidence="2">The sequence shown here is derived from an EMBL/GenBank/DDBJ whole genome shotgun (WGS) entry which is preliminary data.</text>
</comment>
<feature type="chain" id="PRO_5019110467" description="3-isopropylmalate dehydratase" evidence="1">
    <location>
        <begin position="22"/>
        <end position="145"/>
    </location>
</feature>
<evidence type="ECO:0000313" key="2">
    <source>
        <dbReference type="EMBL" id="ROM84886.1"/>
    </source>
</evidence>
<evidence type="ECO:0008006" key="4">
    <source>
        <dbReference type="Google" id="ProtNLM"/>
    </source>
</evidence>
<accession>A0A423GDF8</accession>
<feature type="signal peptide" evidence="1">
    <location>
        <begin position="1"/>
        <end position="21"/>
    </location>
</feature>
<organism evidence="2 3">
    <name type="scientific">Pseudomonas brassicacearum</name>
    <dbReference type="NCBI Taxonomy" id="930166"/>
    <lineage>
        <taxon>Bacteria</taxon>
        <taxon>Pseudomonadati</taxon>
        <taxon>Pseudomonadota</taxon>
        <taxon>Gammaproteobacteria</taxon>
        <taxon>Pseudomonadales</taxon>
        <taxon>Pseudomonadaceae</taxon>
        <taxon>Pseudomonas</taxon>
    </lineage>
</organism>
<dbReference type="AlphaFoldDB" id="A0A423GDF8"/>
<evidence type="ECO:0000313" key="3">
    <source>
        <dbReference type="Proteomes" id="UP000284049"/>
    </source>
</evidence>
<dbReference type="EMBL" id="MOBC01000005">
    <property type="protein sequence ID" value="ROM84886.1"/>
    <property type="molecule type" value="Genomic_DNA"/>
</dbReference>
<sequence>MRFFVGAVAVALVAGCATYTASPKVTSPVPSDRLLSFQVGHADSAIMIVTRDDGYMAGGGCYTAVLIDGVLAGRLGTGERASFFLSPGRHVYGISGDPLGRGLCALQIGQPQKESSSDFKAGETQRYRISGSSSESWLDIRPTTM</sequence>
<proteinExistence type="predicted"/>